<dbReference type="PANTHER" id="PTHR43737">
    <property type="entry name" value="BLL7424 PROTEIN"/>
    <property type="match status" value="1"/>
</dbReference>
<dbReference type="InterPro" id="IPR010869">
    <property type="entry name" value="DUF1501"/>
</dbReference>
<keyword evidence="2" id="KW-1185">Reference proteome</keyword>
<dbReference type="PANTHER" id="PTHR43737:SF1">
    <property type="entry name" value="DUF1501 DOMAIN-CONTAINING PROTEIN"/>
    <property type="match status" value="1"/>
</dbReference>
<name>V4Q4B6_9CAUL</name>
<dbReference type="Proteomes" id="UP000017837">
    <property type="component" value="Unassembled WGS sequence"/>
</dbReference>
<dbReference type="Pfam" id="PF07394">
    <property type="entry name" value="DUF1501"/>
    <property type="match status" value="1"/>
</dbReference>
<sequence length="499" mass="51157">MAGLGGAGAFGLQLAAAGSAAGATANDYKALVCIYLYGGNDANNMVLATDTDSWTRYFSARNQGEDPIALMPVGTAAVPVGQVSSVTGRTSSLGRPEALGGVLPVTPRTTQAIPAGTVSSNRTFALHPAMGQAKALFDAGRLAILANVGTLIEPTSKAQYAAKSVKLPASLFSHNDQQSTWQAGAAEGARLGWGGQMGDLLASMNGQNTIFTSITTSGTAIFLAGNSIVQYPLSGGNEPALKVTGASASSLYGSKTAPAALKAIITDTTSTSDLANDHGLIAARSVGAASVINTAFTQPVVTAIPAPPVYTNPAKGSVETNSVAVQLRTVARMIATGPTFGLKRQVFFVNGGSFDDHDNQNVAQANSLAKLAQALAYFDSALADIGGSDMRGNVTTFTASDFSRTFNTNGDGTDHAWGGHHLIMGGAVRGGDIYGQFPTVGMELSGFSNPDMSGGSFIPTTSVDQYAATLGSWFGVDSTNLNTIFPNLRNFSKQNLGFV</sequence>
<evidence type="ECO:0008006" key="3">
    <source>
        <dbReference type="Google" id="ProtNLM"/>
    </source>
</evidence>
<evidence type="ECO:0000313" key="2">
    <source>
        <dbReference type="Proteomes" id="UP000017837"/>
    </source>
</evidence>
<evidence type="ECO:0000313" key="1">
    <source>
        <dbReference type="EMBL" id="ESQ92655.1"/>
    </source>
</evidence>
<dbReference type="STRING" id="1121022.GCA_000376105_02889"/>
<comment type="caution">
    <text evidence="1">The sequence shown here is derived from an EMBL/GenBank/DDBJ whole genome shotgun (WGS) entry which is preliminary data.</text>
</comment>
<dbReference type="AlphaFoldDB" id="V4Q4B6"/>
<organism evidence="1 2">
    <name type="scientific">Asticcacaulis benevestitus DSM 16100 = ATCC BAA-896</name>
    <dbReference type="NCBI Taxonomy" id="1121022"/>
    <lineage>
        <taxon>Bacteria</taxon>
        <taxon>Pseudomonadati</taxon>
        <taxon>Pseudomonadota</taxon>
        <taxon>Alphaproteobacteria</taxon>
        <taxon>Caulobacterales</taxon>
        <taxon>Caulobacteraceae</taxon>
        <taxon>Asticcacaulis</taxon>
    </lineage>
</organism>
<reference evidence="1 2" key="1">
    <citation type="journal article" date="2014" name="Nature">
        <title>Sequential evolution of bacterial morphology by co-option of a developmental regulator.</title>
        <authorList>
            <person name="Jiang C."/>
            <person name="Brown P.J."/>
            <person name="Ducret A."/>
            <person name="Brun Y.V."/>
        </authorList>
    </citation>
    <scope>NUCLEOTIDE SEQUENCE [LARGE SCALE GENOMIC DNA]</scope>
    <source>
        <strain evidence="1 2">DSM 16100</strain>
    </source>
</reference>
<gene>
    <name evidence="1" type="ORF">ABENE_07495</name>
</gene>
<proteinExistence type="predicted"/>
<accession>V4Q4B6</accession>
<dbReference type="eggNOG" id="COG4102">
    <property type="taxonomic scope" value="Bacteria"/>
</dbReference>
<dbReference type="EMBL" id="AWGB01000011">
    <property type="protein sequence ID" value="ESQ92655.1"/>
    <property type="molecule type" value="Genomic_DNA"/>
</dbReference>
<protein>
    <recommendedName>
        <fullName evidence="3">Tat pathway signal protein</fullName>
    </recommendedName>
</protein>
<dbReference type="PATRIC" id="fig|1121022.4.peg.1501"/>